<keyword evidence="1" id="KW-1133">Transmembrane helix</keyword>
<organism evidence="2 3">
    <name type="scientific">Chitinophaga pollutisoli</name>
    <dbReference type="NCBI Taxonomy" id="3133966"/>
    <lineage>
        <taxon>Bacteria</taxon>
        <taxon>Pseudomonadati</taxon>
        <taxon>Bacteroidota</taxon>
        <taxon>Chitinophagia</taxon>
        <taxon>Chitinophagales</taxon>
        <taxon>Chitinophagaceae</taxon>
        <taxon>Chitinophaga</taxon>
    </lineage>
</organism>
<dbReference type="InterPro" id="IPR004891">
    <property type="entry name" value="Mercury-R_MerC"/>
</dbReference>
<name>A0ABZ2YWM5_9BACT</name>
<reference evidence="3" key="1">
    <citation type="submission" date="2024-03" db="EMBL/GenBank/DDBJ databases">
        <title>Chitinophaga horti sp. nov., isolated from garden soil.</title>
        <authorList>
            <person name="Lee D.S."/>
            <person name="Han D.M."/>
            <person name="Baek J.H."/>
            <person name="Choi D.G."/>
            <person name="Jeon J.H."/>
            <person name="Jeon C.O."/>
        </authorList>
    </citation>
    <scope>NUCLEOTIDE SEQUENCE [LARGE SCALE GENOMIC DNA]</scope>
    <source>
        <strain evidence="3">GPA1</strain>
    </source>
</reference>
<dbReference type="RefSeq" id="WP_341838549.1">
    <property type="nucleotide sequence ID" value="NZ_CP149822.1"/>
</dbReference>
<dbReference type="EMBL" id="CP149822">
    <property type="protein sequence ID" value="WZN43752.1"/>
    <property type="molecule type" value="Genomic_DNA"/>
</dbReference>
<dbReference type="Pfam" id="PF03203">
    <property type="entry name" value="MerC"/>
    <property type="match status" value="1"/>
</dbReference>
<proteinExistence type="predicted"/>
<evidence type="ECO:0000256" key="1">
    <source>
        <dbReference type="SAM" id="Phobius"/>
    </source>
</evidence>
<gene>
    <name evidence="2" type="ORF">WJU16_12015</name>
</gene>
<dbReference type="Proteomes" id="UP001485459">
    <property type="component" value="Chromosome"/>
</dbReference>
<keyword evidence="1" id="KW-0472">Membrane</keyword>
<feature type="transmembrane region" description="Helical" evidence="1">
    <location>
        <begin position="78"/>
        <end position="96"/>
    </location>
</feature>
<feature type="transmembrane region" description="Helical" evidence="1">
    <location>
        <begin position="102"/>
        <end position="120"/>
    </location>
</feature>
<accession>A0ABZ2YWM5</accession>
<dbReference type="Gene3D" id="1.10.287.910">
    <property type="entry name" value="bacterial mercury transporter, merf"/>
    <property type="match status" value="1"/>
</dbReference>
<sequence>MAFSRLFNKMNLDAIGIGASLACAVHCVALPLIAAVLPLAGAAVHYEPLEYVLLGATPVVGLAALYRGYRYQHRRIRPSLLFVIGFALLIAGHFWFPHSLELTAIALGAGLLVAAHVDNIRFCRKCQVKAEPAAEVQH</sequence>
<feature type="transmembrane region" description="Helical" evidence="1">
    <location>
        <begin position="12"/>
        <end position="37"/>
    </location>
</feature>
<evidence type="ECO:0000313" key="3">
    <source>
        <dbReference type="Proteomes" id="UP001485459"/>
    </source>
</evidence>
<feature type="transmembrane region" description="Helical" evidence="1">
    <location>
        <begin position="49"/>
        <end position="66"/>
    </location>
</feature>
<protein>
    <submittedName>
        <fullName evidence="2">MerC domain-containing protein</fullName>
    </submittedName>
</protein>
<keyword evidence="3" id="KW-1185">Reference proteome</keyword>
<evidence type="ECO:0000313" key="2">
    <source>
        <dbReference type="EMBL" id="WZN43752.1"/>
    </source>
</evidence>
<keyword evidence="1" id="KW-0812">Transmembrane</keyword>